<keyword evidence="2" id="KW-1133">Transmembrane helix</keyword>
<proteinExistence type="predicted"/>
<protein>
    <submittedName>
        <fullName evidence="3">Uncharacterized protein</fullName>
    </submittedName>
</protein>
<evidence type="ECO:0000256" key="1">
    <source>
        <dbReference type="SAM" id="MobiDB-lite"/>
    </source>
</evidence>
<sequence length="427" mass="46094">MDRYSVRHVKRSELNSFKRVTSVPVQHSRGLGHVFIKHQSNAPSPLSYELSMRCDSETKSESAPKTRRVRSEPKRFDTKCWSVINNQSLKCTKQINPRILTVSQVSNEFDNASADNFDTEWTNANKKSKRKQKKKKCCWGHPCPLLCLCLILALALAGLAALIIALKMQNSATTTTTTTTTTTRTTTSSSSTTSATTTSTSSTQTTSSTSSTSSTSVTTTSTTSSTTTSRTTSTSQTTSTTSQTTSTQTTTVVTRPITTPDCASSGFGYGKLMQQFGPTPSTWTKSILSYTATNYTDPILLFGLETSSSNNHYLDSVSVVDTAAPSVELLTNPSFEDAISFLAGWSQWCANTCTTTINSNGDPAEKSPSIFCVSSTGSCVQVSCESTGLGIYFLGQSFTAIIGHSYTISFWQKHAGPGSNEFYVDVV</sequence>
<comment type="caution">
    <text evidence="3">The sequence shown here is derived from an EMBL/GenBank/DDBJ whole genome shotgun (WGS) entry which is preliminary data.</text>
</comment>
<dbReference type="Gene3D" id="2.60.120.260">
    <property type="entry name" value="Galactose-binding domain-like"/>
    <property type="match status" value="1"/>
</dbReference>
<organism evidence="3 4">
    <name type="scientific">Adineta ricciae</name>
    <name type="common">Rotifer</name>
    <dbReference type="NCBI Taxonomy" id="249248"/>
    <lineage>
        <taxon>Eukaryota</taxon>
        <taxon>Metazoa</taxon>
        <taxon>Spiralia</taxon>
        <taxon>Gnathifera</taxon>
        <taxon>Rotifera</taxon>
        <taxon>Eurotatoria</taxon>
        <taxon>Bdelloidea</taxon>
        <taxon>Adinetida</taxon>
        <taxon>Adinetidae</taxon>
        <taxon>Adineta</taxon>
    </lineage>
</organism>
<dbReference type="EMBL" id="CAJNOJ010000141">
    <property type="protein sequence ID" value="CAF1188911.1"/>
    <property type="molecule type" value="Genomic_DNA"/>
</dbReference>
<name>A0A814VIM3_ADIRI</name>
<dbReference type="AlphaFoldDB" id="A0A814VIM3"/>
<keyword evidence="2" id="KW-0812">Transmembrane</keyword>
<reference evidence="3" key="1">
    <citation type="submission" date="2021-02" db="EMBL/GenBank/DDBJ databases">
        <authorList>
            <person name="Nowell W R."/>
        </authorList>
    </citation>
    <scope>NUCLEOTIDE SEQUENCE</scope>
</reference>
<keyword evidence="2" id="KW-0472">Membrane</keyword>
<feature type="transmembrane region" description="Helical" evidence="2">
    <location>
        <begin position="139"/>
        <end position="166"/>
    </location>
</feature>
<evidence type="ECO:0000313" key="4">
    <source>
        <dbReference type="Proteomes" id="UP000663852"/>
    </source>
</evidence>
<accession>A0A814VIM3</accession>
<feature type="region of interest" description="Disordered" evidence="1">
    <location>
        <begin position="174"/>
        <end position="253"/>
    </location>
</feature>
<gene>
    <name evidence="3" type="ORF">EDS130_LOCUS24686</name>
</gene>
<evidence type="ECO:0000256" key="2">
    <source>
        <dbReference type="SAM" id="Phobius"/>
    </source>
</evidence>
<evidence type="ECO:0000313" key="3">
    <source>
        <dbReference type="EMBL" id="CAF1188911.1"/>
    </source>
</evidence>
<dbReference type="Proteomes" id="UP000663852">
    <property type="component" value="Unassembled WGS sequence"/>
</dbReference>
<dbReference type="OrthoDB" id="10007559at2759"/>